<keyword evidence="3" id="KW-1185">Reference proteome</keyword>
<dbReference type="AlphaFoldDB" id="A0A316TTT6"/>
<proteinExistence type="predicted"/>
<organism evidence="2 3">
    <name type="scientific">Rhodohalobacter mucosus</name>
    <dbReference type="NCBI Taxonomy" id="2079485"/>
    <lineage>
        <taxon>Bacteria</taxon>
        <taxon>Pseudomonadati</taxon>
        <taxon>Balneolota</taxon>
        <taxon>Balneolia</taxon>
        <taxon>Balneolales</taxon>
        <taxon>Balneolaceae</taxon>
        <taxon>Rhodohalobacter</taxon>
    </lineage>
</organism>
<keyword evidence="1" id="KW-0732">Signal</keyword>
<reference evidence="2 3" key="1">
    <citation type="submission" date="2018-05" db="EMBL/GenBank/DDBJ databases">
        <title>Rhodohalobacter halophilus gen. nov., sp. nov., a moderately halophilic member of the family Balneolaceae.</title>
        <authorList>
            <person name="Liu Z.-W."/>
        </authorList>
    </citation>
    <scope>NUCLEOTIDE SEQUENCE [LARGE SCALE GENOMIC DNA]</scope>
    <source>
        <strain evidence="2 3">8A47</strain>
    </source>
</reference>
<dbReference type="OrthoDB" id="1436620at2"/>
<comment type="caution">
    <text evidence="2">The sequence shown here is derived from an EMBL/GenBank/DDBJ whole genome shotgun (WGS) entry which is preliminary data.</text>
</comment>
<dbReference type="Proteomes" id="UP000245533">
    <property type="component" value="Unassembled WGS sequence"/>
</dbReference>
<gene>
    <name evidence="2" type="ORF">DDZ15_14050</name>
</gene>
<dbReference type="RefSeq" id="WP_109647731.1">
    <property type="nucleotide sequence ID" value="NZ_QGGB01000009.1"/>
</dbReference>
<dbReference type="InterPro" id="IPR019619">
    <property type="entry name" value="DUF2490"/>
</dbReference>
<feature type="chain" id="PRO_5016356590" description="DUF2490 domain-containing protein" evidence="1">
    <location>
        <begin position="20"/>
        <end position="225"/>
    </location>
</feature>
<evidence type="ECO:0000313" key="2">
    <source>
        <dbReference type="EMBL" id="PWN05704.1"/>
    </source>
</evidence>
<dbReference type="Pfam" id="PF10677">
    <property type="entry name" value="DUF2490"/>
    <property type="match status" value="1"/>
</dbReference>
<sequence>MRKFFLLILFSTAPLFVYAQSQTDWIWNPEVSYSWKASDRVAYNTKLSVFNNLGELGNRTALSFLEPQFVMSYSVSTRLKLGGGYYYRWSEPLRDGYRYEHRLLQQVGYVSYIGDRRLAHRLRLEQRIRSSSYQNRLRYRLSYDFPLQGERLDPGERYIILKNEIMTAFNAAEADAENRVSVGLGWFINRSYKFELNAQYRTQDIFSGNGITHLFLAGTSFYFNR</sequence>
<evidence type="ECO:0008006" key="4">
    <source>
        <dbReference type="Google" id="ProtNLM"/>
    </source>
</evidence>
<dbReference type="EMBL" id="QGGB01000009">
    <property type="protein sequence ID" value="PWN05704.1"/>
    <property type="molecule type" value="Genomic_DNA"/>
</dbReference>
<name>A0A316TTT6_9BACT</name>
<protein>
    <recommendedName>
        <fullName evidence="4">DUF2490 domain-containing protein</fullName>
    </recommendedName>
</protein>
<evidence type="ECO:0000256" key="1">
    <source>
        <dbReference type="SAM" id="SignalP"/>
    </source>
</evidence>
<evidence type="ECO:0000313" key="3">
    <source>
        <dbReference type="Proteomes" id="UP000245533"/>
    </source>
</evidence>
<accession>A0A316TTT6</accession>
<feature type="signal peptide" evidence="1">
    <location>
        <begin position="1"/>
        <end position="19"/>
    </location>
</feature>